<keyword evidence="4" id="KW-1185">Reference proteome</keyword>
<protein>
    <recommendedName>
        <fullName evidence="2">Clr5 domain-containing protein</fullName>
    </recommendedName>
</protein>
<feature type="region of interest" description="Disordered" evidence="1">
    <location>
        <begin position="117"/>
        <end position="214"/>
    </location>
</feature>
<dbReference type="InterPro" id="IPR025676">
    <property type="entry name" value="Clr5_dom"/>
</dbReference>
<organism evidence="3 4">
    <name type="scientific">Neonectria magnoliae</name>
    <dbReference type="NCBI Taxonomy" id="2732573"/>
    <lineage>
        <taxon>Eukaryota</taxon>
        <taxon>Fungi</taxon>
        <taxon>Dikarya</taxon>
        <taxon>Ascomycota</taxon>
        <taxon>Pezizomycotina</taxon>
        <taxon>Sordariomycetes</taxon>
        <taxon>Hypocreomycetidae</taxon>
        <taxon>Hypocreales</taxon>
        <taxon>Nectriaceae</taxon>
        <taxon>Neonectria</taxon>
    </lineage>
</organism>
<proteinExistence type="predicted"/>
<feature type="domain" description="Clr5" evidence="2">
    <location>
        <begin position="25"/>
        <end position="77"/>
    </location>
</feature>
<feature type="compositionally biased region" description="Polar residues" evidence="1">
    <location>
        <begin position="661"/>
        <end position="675"/>
    </location>
</feature>
<gene>
    <name evidence="3" type="ORF">QQZ08_002473</name>
</gene>
<evidence type="ECO:0000313" key="4">
    <source>
        <dbReference type="Proteomes" id="UP001498421"/>
    </source>
</evidence>
<evidence type="ECO:0000259" key="2">
    <source>
        <dbReference type="Pfam" id="PF14420"/>
    </source>
</evidence>
<reference evidence="3 4" key="1">
    <citation type="journal article" date="2025" name="Microbiol. Resour. Announc.">
        <title>Draft genome sequences for Neonectria magnoliae and Neonectria punicea, canker pathogens of Liriodendron tulipifera and Acer saccharum in West Virginia.</title>
        <authorList>
            <person name="Petronek H.M."/>
            <person name="Kasson M.T."/>
            <person name="Metheny A.M."/>
            <person name="Stauder C.M."/>
            <person name="Lovett B."/>
            <person name="Lynch S.C."/>
            <person name="Garnas J.R."/>
            <person name="Kasson L.R."/>
            <person name="Stajich J.E."/>
        </authorList>
    </citation>
    <scope>NUCLEOTIDE SEQUENCE [LARGE SCALE GENOMIC DNA]</scope>
    <source>
        <strain evidence="3 4">NRRL 64651</strain>
    </source>
</reference>
<evidence type="ECO:0000256" key="1">
    <source>
        <dbReference type="SAM" id="MobiDB-lite"/>
    </source>
</evidence>
<name>A0ABR1IBH4_9HYPO</name>
<feature type="region of interest" description="Disordered" evidence="1">
    <location>
        <begin position="654"/>
        <end position="676"/>
    </location>
</feature>
<sequence length="741" mass="82529">MVSTVGAGDLAWVYSRNPRAAALSNDDIDLYKEPIRQMYLVDNLSRNEVRRRLDKHHGFSISPDQFSKATNRWGFQKQPRKHRAAPIVRSSVASLGELLRDDDAARSKIARLDVSTVPAPLFSGPTPPTEASKRPRSNESTTGLTDGHRQILGPTCPLPERPTKRCKPANQGQLGEDTTTTITDDEGFGRPTTTPKEHLSLTRSPRPFPIAPPDLSNASADCCNDPSPAEDSSVEVDELCAEYLAACYLSKRAFGYYAKVSIPFKYKSSSTTERRVRMLDLARTAKSPSTRKIALVILESELKASEDPENPSAGEPMNPNEAFLFHRHLARIYSYQHHHAGEVQHHLDRARRFTSSDGMPNPTRLPSLDLWTLHHILDGKEDRSISNELLDMLKYDELHLSLVIQPCLRWCKERLQELLGIEALFNITEDLSNIQMVGMSPVSMSRRRRQWDSLALWAHTSSVFAHLWENLQVNPPSISDEVNWLNEDLLPGTSVTHFLMIICRMIVHESRFFTPFWNATEGSPDTEESATPTDFSTVRTGPCLMAIEVLISQCSASPWGAKRRFATHFCDHHSWAPPTRRESALILKVRTELLECLNSTIEATNRQRSATPMPPTPRIAIFDSTDLQGADGDPLSAFIDCSALEEMMALSTLDISEGESNRNTTTSDPQRSSRQPVARTRIIITVLVLVPGVGFQLAPAIQSSGQREEEGSLYGVDASISIFRARAAFRLGWRSASAGSG</sequence>
<dbReference type="EMBL" id="JAZAVK010000015">
    <property type="protein sequence ID" value="KAK7430944.1"/>
    <property type="molecule type" value="Genomic_DNA"/>
</dbReference>
<dbReference type="Pfam" id="PF14420">
    <property type="entry name" value="Clr5"/>
    <property type="match status" value="1"/>
</dbReference>
<dbReference type="Proteomes" id="UP001498421">
    <property type="component" value="Unassembled WGS sequence"/>
</dbReference>
<comment type="caution">
    <text evidence="3">The sequence shown here is derived from an EMBL/GenBank/DDBJ whole genome shotgun (WGS) entry which is preliminary data.</text>
</comment>
<accession>A0ABR1IBH4</accession>
<evidence type="ECO:0000313" key="3">
    <source>
        <dbReference type="EMBL" id="KAK7430944.1"/>
    </source>
</evidence>